<dbReference type="KEGG" id="mng:MNEG_3249"/>
<dbReference type="PROSITE" id="PS52044">
    <property type="entry name" value="VLRF1"/>
    <property type="match status" value="1"/>
</dbReference>
<accession>A0A0D2MW55</accession>
<evidence type="ECO:0000256" key="1">
    <source>
        <dbReference type="PROSITE-ProRule" id="PRU01389"/>
    </source>
</evidence>
<protein>
    <recommendedName>
        <fullName evidence="2">VLRF1 domain-containing protein</fullName>
    </recommendedName>
</protein>
<gene>
    <name evidence="3" type="ORF">MNEG_3249</name>
</gene>
<evidence type="ECO:0000313" key="3">
    <source>
        <dbReference type="EMBL" id="KIZ04702.1"/>
    </source>
</evidence>
<keyword evidence="1" id="KW-0540">Nuclease</keyword>
<sequence>MAELEDLDDDETAWDAEDASQLAELRAASLASCHGGSGGGIRGSYVGSVLLVLLSADSAALGLWRGGELLRHKVLTGYTVRRSQGGAQAAFEARGGRGRTAGSALRRSETRRLWQRTAARLDAWRDDIKECHTLFQSGAVRNWGLLYSAT</sequence>
<proteinExistence type="inferred from homology"/>
<keyword evidence="1" id="KW-0963">Cytoplasm</keyword>
<dbReference type="OrthoDB" id="2020645at2759"/>
<dbReference type="EMBL" id="KK100619">
    <property type="protein sequence ID" value="KIZ04702.1"/>
    <property type="molecule type" value="Genomic_DNA"/>
</dbReference>
<dbReference type="STRING" id="145388.A0A0D2MW55"/>
<comment type="similarity">
    <text evidence="1">Belongs to the ANKZF1/VMS1 family.</text>
</comment>
<keyword evidence="1" id="KW-0255">Endonuclease</keyword>
<organism evidence="3 4">
    <name type="scientific">Monoraphidium neglectum</name>
    <dbReference type="NCBI Taxonomy" id="145388"/>
    <lineage>
        <taxon>Eukaryota</taxon>
        <taxon>Viridiplantae</taxon>
        <taxon>Chlorophyta</taxon>
        <taxon>core chlorophytes</taxon>
        <taxon>Chlorophyceae</taxon>
        <taxon>CS clade</taxon>
        <taxon>Sphaeropleales</taxon>
        <taxon>Selenastraceae</taxon>
        <taxon>Monoraphidium</taxon>
    </lineage>
</organism>
<keyword evidence="4" id="KW-1185">Reference proteome</keyword>
<dbReference type="Pfam" id="PF18826">
    <property type="entry name" value="bVLRF1"/>
    <property type="match status" value="1"/>
</dbReference>
<dbReference type="RefSeq" id="XP_013903721.1">
    <property type="nucleotide sequence ID" value="XM_014048267.1"/>
</dbReference>
<dbReference type="InterPro" id="IPR041175">
    <property type="entry name" value="VLRF1/Vms1"/>
</dbReference>
<dbReference type="GeneID" id="25736127"/>
<dbReference type="GO" id="GO:0005737">
    <property type="term" value="C:cytoplasm"/>
    <property type="evidence" value="ECO:0007669"/>
    <property type="project" value="UniProtKB-UniRule"/>
</dbReference>
<keyword evidence="1" id="KW-0378">Hydrolase</keyword>
<reference evidence="3 4" key="1">
    <citation type="journal article" date="2013" name="BMC Genomics">
        <title>Reconstruction of the lipid metabolism for the microalga Monoraphidium neglectum from its genome sequence reveals characteristics suitable for biofuel production.</title>
        <authorList>
            <person name="Bogen C."/>
            <person name="Al-Dilaimi A."/>
            <person name="Albersmeier A."/>
            <person name="Wichmann J."/>
            <person name="Grundmann M."/>
            <person name="Rupp O."/>
            <person name="Lauersen K.J."/>
            <person name="Blifernez-Klassen O."/>
            <person name="Kalinowski J."/>
            <person name="Goesmann A."/>
            <person name="Mussgnug J.H."/>
            <person name="Kruse O."/>
        </authorList>
    </citation>
    <scope>NUCLEOTIDE SEQUENCE [LARGE SCALE GENOMIC DNA]</scope>
    <source>
        <strain evidence="3 4">SAG 48.87</strain>
    </source>
</reference>
<dbReference type="GO" id="GO:0016787">
    <property type="term" value="F:hydrolase activity"/>
    <property type="evidence" value="ECO:0007669"/>
    <property type="project" value="UniProtKB-KW"/>
</dbReference>
<evidence type="ECO:0000259" key="2">
    <source>
        <dbReference type="PROSITE" id="PS52044"/>
    </source>
</evidence>
<dbReference type="GO" id="GO:0004519">
    <property type="term" value="F:endonuclease activity"/>
    <property type="evidence" value="ECO:0007669"/>
    <property type="project" value="UniProtKB-KW"/>
</dbReference>
<evidence type="ECO:0000313" key="4">
    <source>
        <dbReference type="Proteomes" id="UP000054498"/>
    </source>
</evidence>
<dbReference type="AlphaFoldDB" id="A0A0D2MW55"/>
<feature type="active site" evidence="1">
    <location>
        <position position="88"/>
    </location>
</feature>
<name>A0A0D2MW55_9CHLO</name>
<feature type="domain" description="VLRF1" evidence="2">
    <location>
        <begin position="45"/>
        <end position="150"/>
    </location>
</feature>
<dbReference type="Proteomes" id="UP000054498">
    <property type="component" value="Unassembled WGS sequence"/>
</dbReference>
<comment type="domain">
    <text evidence="1">The VLRF1 domain mediates binding to the 60S ribosomal subunit.</text>
</comment>